<comment type="caution">
    <text evidence="18">The sequence shown here is derived from an EMBL/GenBank/DDBJ whole genome shotgun (WGS) entry which is preliminary data.</text>
</comment>
<dbReference type="PROSITE" id="PS51747">
    <property type="entry name" value="CYT_DCMP_DEAMINASES_2"/>
    <property type="match status" value="1"/>
</dbReference>
<dbReference type="GO" id="GO:0008835">
    <property type="term" value="F:diaminohydroxyphosphoribosylaminopyrimidine deaminase activity"/>
    <property type="evidence" value="ECO:0007669"/>
    <property type="project" value="TreeGrafter"/>
</dbReference>
<dbReference type="EMBL" id="NAJO01000035">
    <property type="protein sequence ID" value="OQO00466.1"/>
    <property type="molecule type" value="Genomic_DNA"/>
</dbReference>
<evidence type="ECO:0000256" key="16">
    <source>
        <dbReference type="ARBA" id="ARBA00084039"/>
    </source>
</evidence>
<evidence type="ECO:0000313" key="18">
    <source>
        <dbReference type="EMBL" id="OQO00466.1"/>
    </source>
</evidence>
<comment type="pathway">
    <text evidence="13">Pyrimidine metabolism; UMP biosynthesis via salvage pathway; uracil from cytosine: step 1/1.</text>
</comment>
<evidence type="ECO:0000256" key="7">
    <source>
        <dbReference type="ARBA" id="ARBA00022723"/>
    </source>
</evidence>
<name>A0A1V8SMS4_9PEZI</name>
<dbReference type="InterPro" id="IPR002125">
    <property type="entry name" value="CMP_dCMP_dom"/>
</dbReference>
<dbReference type="CDD" id="cd01285">
    <property type="entry name" value="nucleoside_deaminase"/>
    <property type="match status" value="1"/>
</dbReference>
<sequence length="152" mass="16515">MSQSDIGFKAALEEARKGADEGGVPIGACLVSADGKILGRGHNMRVQKNSPTIHAEISALENAGRLPASAYKDATMYTTLSPCDMCTGACILYKVRRVVLGENNTFVGGEAHLKERGVEVVNVRSEECEKLMTTFIKKHPEDWYEDIGEPSK</sequence>
<feature type="domain" description="CMP/dCMP-type deaminase" evidence="17">
    <location>
        <begin position="2"/>
        <end position="120"/>
    </location>
</feature>
<dbReference type="EC" id="3.5.4.1" evidence="14"/>
<accession>A0A1V8SMS4</accession>
<evidence type="ECO:0000256" key="3">
    <source>
        <dbReference type="ARBA" id="ARBA00004496"/>
    </source>
</evidence>
<dbReference type="FunFam" id="3.40.140.10:FF:000016">
    <property type="entry name" value="Cytosine deaminase"/>
    <property type="match status" value="1"/>
</dbReference>
<evidence type="ECO:0000256" key="10">
    <source>
        <dbReference type="ARBA" id="ARBA00023242"/>
    </source>
</evidence>
<comment type="function">
    <text evidence="12">Catalyzes the hydrolytic deamination of cytosine to uracil or 5-methylcytosine to thymine. Is involved in the pyrimidine salvage pathway, which allows the cell to utilize cytosine for pyrimidine nucleotide synthesis.</text>
</comment>
<keyword evidence="10" id="KW-0539">Nucleus</keyword>
<evidence type="ECO:0000256" key="15">
    <source>
        <dbReference type="ARBA" id="ARBA00074321"/>
    </source>
</evidence>
<dbReference type="Gene3D" id="3.40.140.10">
    <property type="entry name" value="Cytidine Deaminase, domain 2"/>
    <property type="match status" value="1"/>
</dbReference>
<evidence type="ECO:0000256" key="13">
    <source>
        <dbReference type="ARBA" id="ARBA00060700"/>
    </source>
</evidence>
<dbReference type="AlphaFoldDB" id="A0A1V8SMS4"/>
<dbReference type="OrthoDB" id="408702at2759"/>
<keyword evidence="19" id="KW-1185">Reference proteome</keyword>
<evidence type="ECO:0000259" key="17">
    <source>
        <dbReference type="PROSITE" id="PS51747"/>
    </source>
</evidence>
<dbReference type="FunCoup" id="A0A1V8SMS4">
    <property type="interactions" value="265"/>
</dbReference>
<evidence type="ECO:0000256" key="6">
    <source>
        <dbReference type="ARBA" id="ARBA00022490"/>
    </source>
</evidence>
<evidence type="ECO:0000256" key="2">
    <source>
        <dbReference type="ARBA" id="ARBA00004123"/>
    </source>
</evidence>
<comment type="subcellular location">
    <subcellularLocation>
        <location evidence="3">Cytoplasm</location>
    </subcellularLocation>
    <subcellularLocation>
        <location evidence="2">Nucleus</location>
    </subcellularLocation>
</comment>
<reference evidence="19" key="1">
    <citation type="submission" date="2017-03" db="EMBL/GenBank/DDBJ databases">
        <title>Genomes of endolithic fungi from Antarctica.</title>
        <authorList>
            <person name="Coleine C."/>
            <person name="Masonjones S."/>
            <person name="Stajich J.E."/>
        </authorList>
    </citation>
    <scope>NUCLEOTIDE SEQUENCE [LARGE SCALE GENOMIC DNA]</scope>
    <source>
        <strain evidence="19">CCFEE 5527</strain>
    </source>
</reference>
<dbReference type="InterPro" id="IPR016193">
    <property type="entry name" value="Cytidine_deaminase-like"/>
</dbReference>
<dbReference type="Proteomes" id="UP000192596">
    <property type="component" value="Unassembled WGS sequence"/>
</dbReference>
<keyword evidence="8" id="KW-0378">Hydrolase</keyword>
<dbReference type="GO" id="GO:0004131">
    <property type="term" value="F:cytosine deaminase activity"/>
    <property type="evidence" value="ECO:0007669"/>
    <property type="project" value="UniProtKB-EC"/>
</dbReference>
<evidence type="ECO:0000256" key="14">
    <source>
        <dbReference type="ARBA" id="ARBA00066550"/>
    </source>
</evidence>
<dbReference type="GO" id="GO:0005737">
    <property type="term" value="C:cytoplasm"/>
    <property type="evidence" value="ECO:0007669"/>
    <property type="project" value="UniProtKB-SubCell"/>
</dbReference>
<evidence type="ECO:0000256" key="11">
    <source>
        <dbReference type="ARBA" id="ARBA00050113"/>
    </source>
</evidence>
<organism evidence="18 19">
    <name type="scientific">Cryoendolithus antarcticus</name>
    <dbReference type="NCBI Taxonomy" id="1507870"/>
    <lineage>
        <taxon>Eukaryota</taxon>
        <taxon>Fungi</taxon>
        <taxon>Dikarya</taxon>
        <taxon>Ascomycota</taxon>
        <taxon>Pezizomycotina</taxon>
        <taxon>Dothideomycetes</taxon>
        <taxon>Dothideomycetidae</taxon>
        <taxon>Cladosporiales</taxon>
        <taxon>Cladosporiaceae</taxon>
        <taxon>Cryoendolithus</taxon>
    </lineage>
</organism>
<keyword evidence="7" id="KW-0479">Metal-binding</keyword>
<dbReference type="PANTHER" id="PTHR11079">
    <property type="entry name" value="CYTOSINE DEAMINASE FAMILY MEMBER"/>
    <property type="match status" value="1"/>
</dbReference>
<comment type="similarity">
    <text evidence="4">Belongs to the cytidine and deoxycytidylate deaminase family.</text>
</comment>
<evidence type="ECO:0000256" key="5">
    <source>
        <dbReference type="ARBA" id="ARBA00011738"/>
    </source>
</evidence>
<dbReference type="STRING" id="1507870.A0A1V8SMS4"/>
<dbReference type="InParanoid" id="A0A1V8SMS4"/>
<dbReference type="GO" id="GO:0019858">
    <property type="term" value="P:cytosine metabolic process"/>
    <property type="evidence" value="ECO:0007669"/>
    <property type="project" value="TreeGrafter"/>
</dbReference>
<evidence type="ECO:0000313" key="19">
    <source>
        <dbReference type="Proteomes" id="UP000192596"/>
    </source>
</evidence>
<evidence type="ECO:0000256" key="9">
    <source>
        <dbReference type="ARBA" id="ARBA00022833"/>
    </source>
</evidence>
<dbReference type="GO" id="GO:0008655">
    <property type="term" value="P:pyrimidine-containing compound salvage"/>
    <property type="evidence" value="ECO:0007669"/>
    <property type="project" value="TreeGrafter"/>
</dbReference>
<evidence type="ECO:0000256" key="4">
    <source>
        <dbReference type="ARBA" id="ARBA00006576"/>
    </source>
</evidence>
<dbReference type="PANTHER" id="PTHR11079:SF190">
    <property type="entry name" value="CYTOSINE DEAMINASE"/>
    <property type="match status" value="1"/>
</dbReference>
<evidence type="ECO:0000256" key="8">
    <source>
        <dbReference type="ARBA" id="ARBA00022801"/>
    </source>
</evidence>
<evidence type="ECO:0000256" key="12">
    <source>
        <dbReference type="ARBA" id="ARBA00056232"/>
    </source>
</evidence>
<dbReference type="GO" id="GO:0046087">
    <property type="term" value="P:cytidine metabolic process"/>
    <property type="evidence" value="ECO:0007669"/>
    <property type="project" value="TreeGrafter"/>
</dbReference>
<gene>
    <name evidence="18" type="ORF">B0A48_13815</name>
</gene>
<protein>
    <recommendedName>
        <fullName evidence="15">Cytosine deaminase</fullName>
        <ecNumber evidence="14">3.5.4.1</ecNumber>
    </recommendedName>
    <alternativeName>
        <fullName evidence="16">Cytosine aminohydrolase</fullName>
    </alternativeName>
</protein>
<dbReference type="SUPFAM" id="SSF53927">
    <property type="entry name" value="Cytidine deaminase-like"/>
    <property type="match status" value="1"/>
</dbReference>
<comment type="subunit">
    <text evidence="5">Homodimer.</text>
</comment>
<comment type="cofactor">
    <cofactor evidence="1">
        <name>Zn(2+)</name>
        <dbReference type="ChEBI" id="CHEBI:29105"/>
    </cofactor>
</comment>
<dbReference type="GO" id="GO:0005634">
    <property type="term" value="C:nucleus"/>
    <property type="evidence" value="ECO:0007669"/>
    <property type="project" value="UniProtKB-SubCell"/>
</dbReference>
<keyword evidence="9" id="KW-0862">Zinc</keyword>
<keyword evidence="6" id="KW-0963">Cytoplasm</keyword>
<comment type="catalytic activity">
    <reaction evidence="11">
        <text>cytosine + H2O + H(+) = uracil + NH4(+)</text>
        <dbReference type="Rhea" id="RHEA:20605"/>
        <dbReference type="ChEBI" id="CHEBI:15377"/>
        <dbReference type="ChEBI" id="CHEBI:15378"/>
        <dbReference type="ChEBI" id="CHEBI:16040"/>
        <dbReference type="ChEBI" id="CHEBI:17568"/>
        <dbReference type="ChEBI" id="CHEBI:28938"/>
        <dbReference type="EC" id="3.5.4.1"/>
    </reaction>
</comment>
<evidence type="ECO:0000256" key="1">
    <source>
        <dbReference type="ARBA" id="ARBA00001947"/>
    </source>
</evidence>
<dbReference type="Pfam" id="PF00383">
    <property type="entry name" value="dCMP_cyt_deam_1"/>
    <property type="match status" value="1"/>
</dbReference>
<proteinExistence type="inferred from homology"/>
<dbReference type="GO" id="GO:0046872">
    <property type="term" value="F:metal ion binding"/>
    <property type="evidence" value="ECO:0007669"/>
    <property type="project" value="UniProtKB-KW"/>
</dbReference>